<dbReference type="EMBL" id="RWAH01000002">
    <property type="protein sequence ID" value="MMS75491.1"/>
    <property type="molecule type" value="Genomic_DNA"/>
</dbReference>
<evidence type="ECO:0000313" key="6">
    <source>
        <dbReference type="EMBL" id="AXD69807.1"/>
    </source>
</evidence>
<dbReference type="EMBL" id="RVIJ01000003">
    <property type="protein sequence ID" value="MLV99651.1"/>
    <property type="molecule type" value="Genomic_DNA"/>
</dbReference>
<dbReference type="InterPro" id="IPR000073">
    <property type="entry name" value="AB_hydrolase_1"/>
</dbReference>
<dbReference type="PROSITE" id="PS01133">
    <property type="entry name" value="UPF0017"/>
    <property type="match status" value="1"/>
</dbReference>
<dbReference type="SUPFAM" id="SSF53474">
    <property type="entry name" value="alpha/beta-Hydrolases"/>
    <property type="match status" value="1"/>
</dbReference>
<dbReference type="Proteomes" id="UP000839526">
    <property type="component" value="Unassembled WGS sequence"/>
</dbReference>
<dbReference type="PANTHER" id="PTHR10794:SF94">
    <property type="entry name" value="ESTERASE YHET-RELATED"/>
    <property type="match status" value="1"/>
</dbReference>
<proteinExistence type="inferred from homology"/>
<dbReference type="InterPro" id="IPR000952">
    <property type="entry name" value="AB_hydrolase_4_CS"/>
</dbReference>
<evidence type="ECO:0000259" key="5">
    <source>
        <dbReference type="Pfam" id="PF00561"/>
    </source>
</evidence>
<dbReference type="AlphaFoldDB" id="A0A344S4L8"/>
<sequence length="355" mass="40217">MRGIVLFPIINCSGAMVEITSTEMTPPVNDSHEFIPMRGIRNRHLQTMLPRLIRRKVKFNAYWQRLELPDGDFVDLAWSEKPQQAKHKPRLVVFHGLEGSLNSPYAHGLIEAAQKRGWLGVVMHFRGCSGEPNRLNRIYHSGETEDGAWFLRWLQREFGTVPTAAVGYSLGGNMLACLLAKEGRNIPIEAAVIVSAPFVLEACSYHMDKGFSRVYQRYLLNLLKANASRKLAAYPGSLPVNLGQLKSMRRIREFDDLITAKIHGFADAIDYYRQCSAMPLLNQIAKPTLIIHAKDDPFMDHHVIPKAEDLPPHVEYQLTKHGGHVGFIGGTPLRPEMWLERRIPDWLTTYLEASS</sequence>
<dbReference type="PIRSF" id="PIRSF005211">
    <property type="entry name" value="Ab_hydro_YheT"/>
    <property type="match status" value="1"/>
</dbReference>
<dbReference type="RefSeq" id="WP_077918450.1">
    <property type="nucleotide sequence ID" value="NZ_CP030219.1"/>
</dbReference>
<name>A0A344S4L8_SALER</name>
<keyword evidence="2" id="KW-0719">Serine esterase</keyword>
<dbReference type="PANTHER" id="PTHR10794">
    <property type="entry name" value="ABHYDROLASE DOMAIN-CONTAINING PROTEIN"/>
    <property type="match status" value="1"/>
</dbReference>
<dbReference type="InterPro" id="IPR012020">
    <property type="entry name" value="ABHD4"/>
</dbReference>
<dbReference type="FunFam" id="3.40.50.1820:FF:000080">
    <property type="entry name" value="Alpha/beta hydrolase"/>
    <property type="match status" value="1"/>
</dbReference>
<reference evidence="9" key="2">
    <citation type="submission" date="2018-10" db="EMBL/GenBank/DDBJ databases">
        <authorList>
            <consortium name="PulseNet: The National Subtyping Network for Foodborne Disease Surveillance"/>
            <person name="Tarr C.L."/>
            <person name="Trees E."/>
            <person name="Katz L.S."/>
            <person name="Carleton-Romer H.A."/>
            <person name="Stroika S."/>
            <person name="Kucerova Z."/>
            <person name="Roache K.F."/>
            <person name="Sabol A.L."/>
            <person name="Besser J."/>
            <person name="Gerner-Smidt P."/>
        </authorList>
    </citation>
    <scope>NUCLEOTIDE SEQUENCE [LARGE SCALE GENOMIC DNA]</scope>
    <source>
        <strain evidence="8">PNUSAS038541</strain>
        <strain evidence="9">PNUSAS052121</strain>
        <strain evidence="7">PNUSAS058450</strain>
    </source>
</reference>
<feature type="active site" description="Charge relay system" evidence="4">
    <location>
        <position position="169"/>
    </location>
</feature>
<evidence type="ECO:0000256" key="2">
    <source>
        <dbReference type="ARBA" id="ARBA00022487"/>
    </source>
</evidence>
<dbReference type="EMBL" id="RNKS01000001">
    <property type="protein sequence ID" value="MGD27502.1"/>
    <property type="molecule type" value="Genomic_DNA"/>
</dbReference>
<dbReference type="EMBL" id="CP030219">
    <property type="protein sequence ID" value="AXD69807.1"/>
    <property type="molecule type" value="Genomic_DNA"/>
</dbReference>
<protein>
    <submittedName>
        <fullName evidence="9">Hydrolase</fullName>
    </submittedName>
</protein>
<accession>A0A344S4L8</accession>
<feature type="domain" description="AB hydrolase-1" evidence="5">
    <location>
        <begin position="89"/>
        <end position="329"/>
    </location>
</feature>
<gene>
    <name evidence="6" type="ORF">CHC34_01790</name>
    <name evidence="9" type="ORF">D9O31_02455</name>
    <name evidence="8" type="ORF">EAK82_05030</name>
    <name evidence="7" type="ORF">EE393_00365</name>
</gene>
<dbReference type="Pfam" id="PF00561">
    <property type="entry name" value="Abhydrolase_1"/>
    <property type="match status" value="1"/>
</dbReference>
<organism evidence="9">
    <name type="scientific">Salmonella enterica</name>
    <name type="common">Salmonella choleraesuis</name>
    <dbReference type="NCBI Taxonomy" id="28901"/>
    <lineage>
        <taxon>Bacteria</taxon>
        <taxon>Pseudomonadati</taxon>
        <taxon>Pseudomonadota</taxon>
        <taxon>Gammaproteobacteria</taxon>
        <taxon>Enterobacterales</taxon>
        <taxon>Enterobacteriaceae</taxon>
        <taxon>Salmonella</taxon>
    </lineage>
</organism>
<evidence type="ECO:0000256" key="1">
    <source>
        <dbReference type="ARBA" id="ARBA00010884"/>
    </source>
</evidence>
<reference evidence="6 10" key="1">
    <citation type="submission" date="2018-06" db="EMBL/GenBank/DDBJ databases">
        <title>Completed Genome Sequences of 32 Strains from Various Serotypes of Salmonella enterica.</title>
        <authorList>
            <person name="Nash J.H.E."/>
            <person name="Robertson J."/>
            <person name="Bessonov K."/>
        </authorList>
    </citation>
    <scope>NUCLEOTIDE SEQUENCE [LARGE SCALE GENOMIC DNA]</scope>
    <source>
        <strain evidence="6 10">SA20021456</strain>
    </source>
</reference>
<dbReference type="Proteomes" id="UP000885336">
    <property type="component" value="Unassembled WGS sequence"/>
</dbReference>
<evidence type="ECO:0000313" key="9">
    <source>
        <dbReference type="EMBL" id="MMS75491.1"/>
    </source>
</evidence>
<evidence type="ECO:0000256" key="3">
    <source>
        <dbReference type="ARBA" id="ARBA00022801"/>
    </source>
</evidence>
<dbReference type="Proteomes" id="UP000251994">
    <property type="component" value="Chromosome"/>
</dbReference>
<dbReference type="Gene3D" id="3.40.50.1820">
    <property type="entry name" value="alpha/beta hydrolase"/>
    <property type="match status" value="1"/>
</dbReference>
<dbReference type="InterPro" id="IPR029058">
    <property type="entry name" value="AB_hydrolase_fold"/>
</dbReference>
<evidence type="ECO:0000313" key="8">
    <source>
        <dbReference type="EMBL" id="MLV99651.1"/>
    </source>
</evidence>
<dbReference type="NCBIfam" id="NF008218">
    <property type="entry name" value="PRK10985.1"/>
    <property type="match status" value="1"/>
</dbReference>
<evidence type="ECO:0000313" key="7">
    <source>
        <dbReference type="EMBL" id="MGD27502.1"/>
    </source>
</evidence>
<dbReference type="GO" id="GO:0034338">
    <property type="term" value="F:short-chain carboxylesterase activity"/>
    <property type="evidence" value="ECO:0007669"/>
    <property type="project" value="TreeGrafter"/>
</dbReference>
<comment type="similarity">
    <text evidence="1">Belongs to the AB hydrolase superfamily. AB hydrolase 4 family.</text>
</comment>
<keyword evidence="3 9" id="KW-0378">Hydrolase</keyword>
<evidence type="ECO:0000313" key="10">
    <source>
        <dbReference type="Proteomes" id="UP000251994"/>
    </source>
</evidence>
<evidence type="ECO:0000256" key="4">
    <source>
        <dbReference type="PIRSR" id="PIRSR005211-1"/>
    </source>
</evidence>
<dbReference type="Proteomes" id="UP000885392">
    <property type="component" value="Unassembled WGS sequence"/>
</dbReference>
<feature type="active site" description="Charge relay system" evidence="4">
    <location>
        <position position="296"/>
    </location>
</feature>
<dbReference type="GO" id="GO:0047372">
    <property type="term" value="F:monoacylglycerol lipase activity"/>
    <property type="evidence" value="ECO:0007669"/>
    <property type="project" value="TreeGrafter"/>
</dbReference>
<dbReference type="InterPro" id="IPR050960">
    <property type="entry name" value="AB_hydrolase_4_sf"/>
</dbReference>
<feature type="active site" description="Charge relay system" evidence="4">
    <location>
        <position position="324"/>
    </location>
</feature>